<reference evidence="1 2" key="1">
    <citation type="submission" date="2020-12" db="EMBL/GenBank/DDBJ databases">
        <title>Complete genome sequence of Mycobacterium heckeshornense JCM 15655T, closely related to a pathogenic non-tuberculous mycobacterial species Mycobacterium xenopi.</title>
        <authorList>
            <person name="Yoshida M."/>
            <person name="Fukano H."/>
            <person name="Asakura T."/>
            <person name="Suzuki M."/>
            <person name="Hoshino Y."/>
        </authorList>
    </citation>
    <scope>NUCLEOTIDE SEQUENCE [LARGE SCALE GENOMIC DNA]</scope>
    <source>
        <strain evidence="1 2">JCM 15655</strain>
    </source>
</reference>
<accession>A0A7R7TZ98</accession>
<keyword evidence="2" id="KW-1185">Reference proteome</keyword>
<proteinExistence type="predicted"/>
<evidence type="ECO:0000313" key="1">
    <source>
        <dbReference type="EMBL" id="BCO38178.1"/>
    </source>
</evidence>
<organism evidence="1 2">
    <name type="scientific">Mycobacterium heckeshornense</name>
    <dbReference type="NCBI Taxonomy" id="110505"/>
    <lineage>
        <taxon>Bacteria</taxon>
        <taxon>Bacillati</taxon>
        <taxon>Actinomycetota</taxon>
        <taxon>Actinomycetes</taxon>
        <taxon>Mycobacteriales</taxon>
        <taxon>Mycobacteriaceae</taxon>
        <taxon>Mycobacterium</taxon>
    </lineage>
</organism>
<name>A0A7R7TZ98_9MYCO</name>
<dbReference type="Proteomes" id="UP000595446">
    <property type="component" value="Chromosome"/>
</dbReference>
<dbReference type="AlphaFoldDB" id="A0A7R7TZ98"/>
<sequence>MWVIELNVAGHRFTRAVSDVRRQHLRGVRFSRRSLHWPVPQARRAHAA</sequence>
<evidence type="ECO:0000313" key="2">
    <source>
        <dbReference type="Proteomes" id="UP000595446"/>
    </source>
</evidence>
<gene>
    <name evidence="1" type="ORF">MHEC_46110</name>
</gene>
<dbReference type="EMBL" id="AP024237">
    <property type="protein sequence ID" value="BCO38178.1"/>
    <property type="molecule type" value="Genomic_DNA"/>
</dbReference>
<protein>
    <submittedName>
        <fullName evidence="1">Uncharacterized protein</fullName>
    </submittedName>
</protein>